<protein>
    <submittedName>
        <fullName evidence="1">Uncharacterized protein</fullName>
    </submittedName>
</protein>
<evidence type="ECO:0000313" key="1">
    <source>
        <dbReference type="EMBL" id="KMP02598.1"/>
    </source>
</evidence>
<organism evidence="1 2">
    <name type="scientific">Coccidioides immitis RMSCC 2394</name>
    <dbReference type="NCBI Taxonomy" id="404692"/>
    <lineage>
        <taxon>Eukaryota</taxon>
        <taxon>Fungi</taxon>
        <taxon>Dikarya</taxon>
        <taxon>Ascomycota</taxon>
        <taxon>Pezizomycotina</taxon>
        <taxon>Eurotiomycetes</taxon>
        <taxon>Eurotiomycetidae</taxon>
        <taxon>Onygenales</taxon>
        <taxon>Onygenaceae</taxon>
        <taxon>Coccidioides</taxon>
    </lineage>
</organism>
<gene>
    <name evidence="1" type="ORF">CIRG_02290</name>
</gene>
<evidence type="ECO:0000313" key="2">
    <source>
        <dbReference type="Proteomes" id="UP000054565"/>
    </source>
</evidence>
<accession>A0A0J6Y7E4</accession>
<reference evidence="2" key="1">
    <citation type="journal article" date="2010" name="Genome Res.">
        <title>Population genomic sequencing of Coccidioides fungi reveals recent hybridization and transposon control.</title>
        <authorList>
            <person name="Neafsey D.E."/>
            <person name="Barker B.M."/>
            <person name="Sharpton T.J."/>
            <person name="Stajich J.E."/>
            <person name="Park D.J."/>
            <person name="Whiston E."/>
            <person name="Hung C.-Y."/>
            <person name="McMahan C."/>
            <person name="White J."/>
            <person name="Sykes S."/>
            <person name="Heiman D."/>
            <person name="Young S."/>
            <person name="Zeng Q."/>
            <person name="Abouelleil A."/>
            <person name="Aftuck L."/>
            <person name="Bessette D."/>
            <person name="Brown A."/>
            <person name="FitzGerald M."/>
            <person name="Lui A."/>
            <person name="Macdonald J.P."/>
            <person name="Priest M."/>
            <person name="Orbach M.J."/>
            <person name="Galgiani J.N."/>
            <person name="Kirkland T.N."/>
            <person name="Cole G.T."/>
            <person name="Birren B.W."/>
            <person name="Henn M.R."/>
            <person name="Taylor J.W."/>
            <person name="Rounsley S.D."/>
        </authorList>
    </citation>
    <scope>NUCLEOTIDE SEQUENCE [LARGE SCALE GENOMIC DNA]</scope>
    <source>
        <strain evidence="2">RMSCC 2394</strain>
    </source>
</reference>
<dbReference type="Proteomes" id="UP000054565">
    <property type="component" value="Unassembled WGS sequence"/>
</dbReference>
<proteinExistence type="predicted"/>
<dbReference type="EMBL" id="DS028094">
    <property type="protein sequence ID" value="KMP02598.1"/>
    <property type="molecule type" value="Genomic_DNA"/>
</dbReference>
<name>A0A0J6Y7E4_COCIT</name>
<dbReference type="AlphaFoldDB" id="A0A0J6Y7E4"/>
<sequence length="158" mass="17065">MSVTIPLSSKPNRELGCALATATSAAKGSNIKYGRERDRGKAALDYLSAIAVIYLGTCCRSEHPTFASSGPPLTLWDYGLPTEVQGCLTRQHTQNRDIAPRIKGKIFEQIIEQNGSAKTVTSQVGNAINGDKKKMGSLVANRLSHDNRILFSGVLVYV</sequence>